<dbReference type="PROSITE" id="PS50011">
    <property type="entry name" value="PROTEIN_KINASE_DOM"/>
    <property type="match status" value="1"/>
</dbReference>
<dbReference type="SMART" id="SM00220">
    <property type="entry name" value="S_TKc"/>
    <property type="match status" value="1"/>
</dbReference>
<evidence type="ECO:0000313" key="4">
    <source>
        <dbReference type="EMBL" id="KAK8878119.1"/>
    </source>
</evidence>
<gene>
    <name evidence="4" type="ORF">M9Y10_004883</name>
</gene>
<dbReference type="PROSITE" id="PS00108">
    <property type="entry name" value="PROTEIN_KINASE_ST"/>
    <property type="match status" value="1"/>
</dbReference>
<dbReference type="EC" id="2.7.11.1" evidence="1"/>
<dbReference type="SUPFAM" id="SSF56112">
    <property type="entry name" value="Protein kinase-like (PK-like)"/>
    <property type="match status" value="1"/>
</dbReference>
<feature type="region of interest" description="Disordered" evidence="2">
    <location>
        <begin position="39"/>
        <end position="82"/>
    </location>
</feature>
<dbReference type="Gene3D" id="1.10.510.10">
    <property type="entry name" value="Transferase(Phosphotransferase) domain 1"/>
    <property type="match status" value="1"/>
</dbReference>
<evidence type="ECO:0000259" key="3">
    <source>
        <dbReference type="PROSITE" id="PS50011"/>
    </source>
</evidence>
<dbReference type="EMBL" id="JAPFFF010000011">
    <property type="protein sequence ID" value="KAK8878119.1"/>
    <property type="molecule type" value="Genomic_DNA"/>
</dbReference>
<protein>
    <recommendedName>
        <fullName evidence="1">non-specific serine/threonine protein kinase</fullName>
        <ecNumber evidence="1">2.7.11.1</ecNumber>
    </recommendedName>
</protein>
<keyword evidence="5" id="KW-1185">Reference proteome</keyword>
<dbReference type="InterPro" id="IPR011009">
    <property type="entry name" value="Kinase-like_dom_sf"/>
</dbReference>
<evidence type="ECO:0000256" key="2">
    <source>
        <dbReference type="SAM" id="MobiDB-lite"/>
    </source>
</evidence>
<reference evidence="4 5" key="1">
    <citation type="submission" date="2024-04" db="EMBL/GenBank/DDBJ databases">
        <title>Tritrichomonas musculus Genome.</title>
        <authorList>
            <person name="Alves-Ferreira E."/>
            <person name="Grigg M."/>
            <person name="Lorenzi H."/>
            <person name="Galac M."/>
        </authorList>
    </citation>
    <scope>NUCLEOTIDE SEQUENCE [LARGE SCALE GENOMIC DNA]</scope>
    <source>
        <strain evidence="4 5">EAF2021</strain>
    </source>
</reference>
<accession>A0ABR2JJR9</accession>
<name>A0ABR2JJR9_9EUKA</name>
<organism evidence="4 5">
    <name type="scientific">Tritrichomonas musculus</name>
    <dbReference type="NCBI Taxonomy" id="1915356"/>
    <lineage>
        <taxon>Eukaryota</taxon>
        <taxon>Metamonada</taxon>
        <taxon>Parabasalia</taxon>
        <taxon>Tritrichomonadida</taxon>
        <taxon>Tritrichomonadidae</taxon>
        <taxon>Tritrichomonas</taxon>
    </lineage>
</organism>
<feature type="compositionally biased region" description="Acidic residues" evidence="2">
    <location>
        <begin position="59"/>
        <end position="71"/>
    </location>
</feature>
<dbReference type="InterPro" id="IPR008271">
    <property type="entry name" value="Ser/Thr_kinase_AS"/>
</dbReference>
<feature type="domain" description="Protein kinase" evidence="3">
    <location>
        <begin position="22"/>
        <end position="357"/>
    </location>
</feature>
<comment type="caution">
    <text evidence="4">The sequence shown here is derived from an EMBL/GenBank/DDBJ whole genome shotgun (WGS) entry which is preliminary data.</text>
</comment>
<dbReference type="PANTHER" id="PTHR11909">
    <property type="entry name" value="CASEIN KINASE-RELATED"/>
    <property type="match status" value="1"/>
</dbReference>
<dbReference type="InterPro" id="IPR000719">
    <property type="entry name" value="Prot_kinase_dom"/>
</dbReference>
<evidence type="ECO:0000256" key="1">
    <source>
        <dbReference type="ARBA" id="ARBA00012513"/>
    </source>
</evidence>
<dbReference type="Proteomes" id="UP001470230">
    <property type="component" value="Unassembled WGS sequence"/>
</dbReference>
<proteinExistence type="predicted"/>
<dbReference type="InterPro" id="IPR050235">
    <property type="entry name" value="CK1_Ser-Thr_kinase"/>
</dbReference>
<evidence type="ECO:0000313" key="5">
    <source>
        <dbReference type="Proteomes" id="UP001470230"/>
    </source>
</evidence>
<sequence>MSGSKKNSNRLLLKPGEKVNEFTIVKLIGQGGYGDVYEVTKDNNQPLQNSNKSENKKDEEDDNEYEEEEEEASSRHESITQKDIQSCLNSRKKLAMKVEMASCPTQSLKLEQTILQTLEGSIYFPQIKGAGFKTHFRYLVMDLFGPSLSNTRRQMKERHYTLSTTLRLGVYMLQCIEEFHKHGYVHCDIKPGNYLLQTDSPCPIVLIDYGLSRQYINPKTNQPFPEAKNAGFVGTSKYMSLQVHQGCDTCPRDDIISLCYSLVEMVGGKLPWRLTGEEQMKKIIKMKKTLSLEEIFGSLPPQIQTIYKYAMKLKYLDQPDYKLLFYLLNEAIEANNINEKDPYDWESFDEAKAHEFSPAVDLPKAKYSILFPNGIDRNVEIPDDLDVPEGSCCSIF</sequence>
<dbReference type="Pfam" id="PF00069">
    <property type="entry name" value="Pkinase"/>
    <property type="match status" value="1"/>
</dbReference>